<dbReference type="InterPro" id="IPR044230">
    <property type="entry name" value="GTF3C4"/>
</dbReference>
<dbReference type="GO" id="GO:0004402">
    <property type="term" value="F:histone acetyltransferase activity"/>
    <property type="evidence" value="ECO:0007669"/>
    <property type="project" value="InterPro"/>
</dbReference>
<keyword evidence="3" id="KW-0479">Metal-binding</keyword>
<dbReference type="SUPFAM" id="SSF50978">
    <property type="entry name" value="WD40 repeat-like"/>
    <property type="match status" value="1"/>
</dbReference>
<dbReference type="Pfam" id="PF12657">
    <property type="entry name" value="TFIIIC_delta"/>
    <property type="match status" value="1"/>
</dbReference>
<dbReference type="InterPro" id="IPR024764">
    <property type="entry name" value="TFIIIC_Znf"/>
</dbReference>
<dbReference type="InterPro" id="IPR036322">
    <property type="entry name" value="WD40_repeat_dom_sf"/>
</dbReference>
<accession>A0AAD7JVF7</accession>
<reference evidence="3" key="1">
    <citation type="submission" date="2023-03" db="EMBL/GenBank/DDBJ databases">
        <title>Massive genome expansion in bonnet fungi (Mycena s.s.) driven by repeated elements and novel gene families across ecological guilds.</title>
        <authorList>
            <consortium name="Lawrence Berkeley National Laboratory"/>
            <person name="Harder C.B."/>
            <person name="Miyauchi S."/>
            <person name="Viragh M."/>
            <person name="Kuo A."/>
            <person name="Thoen E."/>
            <person name="Andreopoulos B."/>
            <person name="Lu D."/>
            <person name="Skrede I."/>
            <person name="Drula E."/>
            <person name="Henrissat B."/>
            <person name="Morin E."/>
            <person name="Kohler A."/>
            <person name="Barry K."/>
            <person name="LaButti K."/>
            <person name="Morin E."/>
            <person name="Salamov A."/>
            <person name="Lipzen A."/>
            <person name="Mereny Z."/>
            <person name="Hegedus B."/>
            <person name="Baldrian P."/>
            <person name="Stursova M."/>
            <person name="Weitz H."/>
            <person name="Taylor A."/>
            <person name="Grigoriev I.V."/>
            <person name="Nagy L.G."/>
            <person name="Martin F."/>
            <person name="Kauserud H."/>
        </authorList>
    </citation>
    <scope>NUCLEOTIDE SEQUENCE</scope>
    <source>
        <strain evidence="3">CBHHK188m</strain>
    </source>
</reference>
<feature type="domain" description="Transcription factor IIIC 90kDa subunit N-terminal" evidence="1">
    <location>
        <begin position="26"/>
        <end position="385"/>
    </location>
</feature>
<dbReference type="InterPro" id="IPR024761">
    <property type="entry name" value="TFIIIC_delta_N"/>
</dbReference>
<protein>
    <submittedName>
        <fullName evidence="3">Zinc-finger of transcription factor IIIC complex-domain-containing protein</fullName>
    </submittedName>
</protein>
<dbReference type="Proteomes" id="UP001215280">
    <property type="component" value="Unassembled WGS sequence"/>
</dbReference>
<dbReference type="GO" id="GO:0000127">
    <property type="term" value="C:transcription factor TFIIIC complex"/>
    <property type="evidence" value="ECO:0007669"/>
    <property type="project" value="InterPro"/>
</dbReference>
<keyword evidence="4" id="KW-1185">Reference proteome</keyword>
<evidence type="ECO:0000259" key="1">
    <source>
        <dbReference type="Pfam" id="PF12657"/>
    </source>
</evidence>
<dbReference type="GO" id="GO:0008270">
    <property type="term" value="F:zinc ion binding"/>
    <property type="evidence" value="ECO:0007669"/>
    <property type="project" value="UniProtKB-KW"/>
</dbReference>
<keyword evidence="3" id="KW-0862">Zinc</keyword>
<dbReference type="Pfam" id="PF12660">
    <property type="entry name" value="zf-TFIIIC"/>
    <property type="match status" value="1"/>
</dbReference>
<dbReference type="GO" id="GO:0006384">
    <property type="term" value="P:transcription initiation at RNA polymerase III promoter"/>
    <property type="evidence" value="ECO:0007669"/>
    <property type="project" value="InterPro"/>
</dbReference>
<dbReference type="Gene3D" id="2.130.10.10">
    <property type="entry name" value="YVTN repeat-like/Quinoprotein amine dehydrogenase"/>
    <property type="match status" value="1"/>
</dbReference>
<feature type="domain" description="Transcription factor IIIC putative zinc-finger" evidence="2">
    <location>
        <begin position="679"/>
        <end position="773"/>
    </location>
</feature>
<evidence type="ECO:0000313" key="4">
    <source>
        <dbReference type="Proteomes" id="UP001215280"/>
    </source>
</evidence>
<proteinExistence type="predicted"/>
<comment type="caution">
    <text evidence="3">The sequence shown here is derived from an EMBL/GenBank/DDBJ whole genome shotgun (WGS) entry which is preliminary data.</text>
</comment>
<dbReference type="InterPro" id="IPR015943">
    <property type="entry name" value="WD40/YVTN_repeat-like_dom_sf"/>
</dbReference>
<evidence type="ECO:0000259" key="2">
    <source>
        <dbReference type="Pfam" id="PF12660"/>
    </source>
</evidence>
<dbReference type="EMBL" id="JARJLG010000024">
    <property type="protein sequence ID" value="KAJ7770286.1"/>
    <property type="molecule type" value="Genomic_DNA"/>
</dbReference>
<keyword evidence="3" id="KW-0863">Zinc-finger</keyword>
<gene>
    <name evidence="3" type="ORF">DFH07DRAFT_915028</name>
</gene>
<organism evidence="3 4">
    <name type="scientific">Mycena maculata</name>
    <dbReference type="NCBI Taxonomy" id="230809"/>
    <lineage>
        <taxon>Eukaryota</taxon>
        <taxon>Fungi</taxon>
        <taxon>Dikarya</taxon>
        <taxon>Basidiomycota</taxon>
        <taxon>Agaricomycotina</taxon>
        <taxon>Agaricomycetes</taxon>
        <taxon>Agaricomycetidae</taxon>
        <taxon>Agaricales</taxon>
        <taxon>Marasmiineae</taxon>
        <taxon>Mycenaceae</taxon>
        <taxon>Mycena</taxon>
    </lineage>
</organism>
<sequence length="777" mass="85279">MSRLSIYTSLSVPMVACVPSATAFQWSADGQACFLTKTALYIMTPDHGLNYDPSSALRATPEKDKAAEADAIGWYRTLVQFDRPVEYLWPEQSQDWSSIALGSVDIALWAVTLSPSNISADASCILAALSSSMDLTLWTAGRNGMKGEWVKVYDITPFLLDHFSEEGNTVRALKSQVVCIKWSQQADFGLIPAPLENGSLLVAGTRAGTLLFLRYQNSSVELVETWDVSDRWIVCLAISSWSVVEPRKCEAYVAYATDDGIVRVLKIIQALENAPSTTPFGLNFSIQLTIASASVELCPVDQRPCNALEWVEIPGGLILVYSKAGVIYLWSSSHAEDGWSGLRALPIPPAPKLSVGMSPFNPVSGMHYVRRRDALLLCLFDGAFHMIHGLSRDPSWAPADPADGDALTSANLSVTARGVFARVEPGDVDADLVNRISGMASYDGSATITWVHEACRPGDFSYKHDAKHNSVFLVARMWDDTDDEALLSDLSEVLLKCRFSSGLSPAALLRPIFFNLNQRKLNQLHDRVLDILRPQFPDHSVDIELAPWTGALTPELRSEFRSSLTRHLYGWDVMLSLRMRLALADFTWKASETEDKRIMCGTIAQTLLASISHRVLRTIIRHLIAGIKCLEVADVPFVLRMIVQSLLPGSPPDLTAEGDQLSTELHAAVPANSDVFLGIYEACPACQGEVPLQDITSAVCPNGHTWRRCSITTFILSTPLVRTCVGCSRKAFLPLSSRDASTTANWLPEAGRGWVVEELLEAVHRCLFCGNSFVSIL</sequence>
<dbReference type="PANTHER" id="PTHR15496:SF2">
    <property type="entry name" value="GENERAL TRANSCRIPTION FACTOR 3C POLYPEPTIDE 4"/>
    <property type="match status" value="1"/>
</dbReference>
<dbReference type="AlphaFoldDB" id="A0AAD7JVF7"/>
<evidence type="ECO:0000313" key="3">
    <source>
        <dbReference type="EMBL" id="KAJ7770286.1"/>
    </source>
</evidence>
<dbReference type="PANTHER" id="PTHR15496">
    <property type="entry name" value="GENERAL TRANSCRIPTION FACTOR 3C POLYPEPTIDE 4 FAMILY"/>
    <property type="match status" value="1"/>
</dbReference>
<name>A0AAD7JVF7_9AGAR</name>